<dbReference type="SUPFAM" id="SSF51735">
    <property type="entry name" value="NAD(P)-binding Rossmann-fold domains"/>
    <property type="match status" value="1"/>
</dbReference>
<proteinExistence type="inferred from homology"/>
<dbReference type="InterPro" id="IPR036291">
    <property type="entry name" value="NAD(P)-bd_dom_sf"/>
</dbReference>
<feature type="domain" description="DUF1731" evidence="3">
    <location>
        <begin position="250"/>
        <end position="296"/>
    </location>
</feature>
<evidence type="ECO:0000259" key="2">
    <source>
        <dbReference type="Pfam" id="PF01370"/>
    </source>
</evidence>
<gene>
    <name evidence="4" type="ORF">GCM10010992_00230</name>
</gene>
<dbReference type="PANTHER" id="PTHR11092:SF0">
    <property type="entry name" value="EPIMERASE FAMILY PROTEIN SDR39U1"/>
    <property type="match status" value="1"/>
</dbReference>
<dbReference type="InterPro" id="IPR013549">
    <property type="entry name" value="DUF1731"/>
</dbReference>
<comment type="similarity">
    <text evidence="1">Belongs to the NAD(P)-dependent epimerase/dehydratase family. SDR39U1 subfamily.</text>
</comment>
<dbReference type="RefSeq" id="WP_188616046.1">
    <property type="nucleotide sequence ID" value="NZ_BMLV01000001.1"/>
</dbReference>
<dbReference type="Pfam" id="PF01370">
    <property type="entry name" value="Epimerase"/>
    <property type="match status" value="1"/>
</dbReference>
<evidence type="ECO:0000313" key="5">
    <source>
        <dbReference type="Proteomes" id="UP000620064"/>
    </source>
</evidence>
<name>A0ABQ2NFL1_9FLAO</name>
<dbReference type="InterPro" id="IPR010099">
    <property type="entry name" value="SDR39U1"/>
</dbReference>
<feature type="domain" description="NAD-dependent epimerase/dehydratase" evidence="2">
    <location>
        <begin position="3"/>
        <end position="221"/>
    </location>
</feature>
<accession>A0ABQ2NFL1</accession>
<keyword evidence="5" id="KW-1185">Reference proteome</keyword>
<protein>
    <submittedName>
        <fullName evidence="4">NAD-dependent epimerase</fullName>
    </submittedName>
</protein>
<evidence type="ECO:0000259" key="3">
    <source>
        <dbReference type="Pfam" id="PF08338"/>
    </source>
</evidence>
<dbReference type="InterPro" id="IPR001509">
    <property type="entry name" value="Epimerase_deHydtase"/>
</dbReference>
<dbReference type="PANTHER" id="PTHR11092">
    <property type="entry name" value="SUGAR NUCLEOTIDE EPIMERASE RELATED"/>
    <property type="match status" value="1"/>
</dbReference>
<sequence length="299" mass="34113">MKILITGASGLIGKSLVKKLIERGHSVNILVRKETNEPNEFLWNLQENFIEDEAFLGVESIIHLAGATIAKRWTTDYKKELYTSRIDTAKLLKKYALKHHLQLKSFISASGVNYYGTFTSNEILTEDTPIKKLDFLAELCKNWEEAAFDFNDISERIICLRTSPVLAKKGGTFEPLKKITDLNLASPIGSGDQWMNWIHIDDLVELYVMAVENQEMNGCYNAAAEEIPSNRNFMKELSRKSKKFFIPIPVPRFLIKLMLGEMSTIILEGSRVSNQKIKSLGFEFKHPFLGETFENLLQK</sequence>
<dbReference type="Pfam" id="PF08338">
    <property type="entry name" value="DUF1731"/>
    <property type="match status" value="1"/>
</dbReference>
<evidence type="ECO:0000256" key="1">
    <source>
        <dbReference type="ARBA" id="ARBA00009353"/>
    </source>
</evidence>
<dbReference type="EMBL" id="BMLV01000001">
    <property type="protein sequence ID" value="GGP01013.1"/>
    <property type="molecule type" value="Genomic_DNA"/>
</dbReference>
<dbReference type="Gene3D" id="3.40.50.720">
    <property type="entry name" value="NAD(P)-binding Rossmann-like Domain"/>
    <property type="match status" value="1"/>
</dbReference>
<comment type="caution">
    <text evidence="4">The sequence shown here is derived from an EMBL/GenBank/DDBJ whole genome shotgun (WGS) entry which is preliminary data.</text>
</comment>
<reference evidence="5" key="1">
    <citation type="journal article" date="2019" name="Int. J. Syst. Evol. Microbiol.">
        <title>The Global Catalogue of Microorganisms (GCM) 10K type strain sequencing project: providing services to taxonomists for standard genome sequencing and annotation.</title>
        <authorList>
            <consortium name="The Broad Institute Genomics Platform"/>
            <consortium name="The Broad Institute Genome Sequencing Center for Infectious Disease"/>
            <person name="Wu L."/>
            <person name="Ma J."/>
        </authorList>
    </citation>
    <scope>NUCLEOTIDE SEQUENCE [LARGE SCALE GENOMIC DNA]</scope>
    <source>
        <strain evidence="5">CGMCC 1.7656</strain>
    </source>
</reference>
<organism evidence="4 5">
    <name type="scientific">Cloacibacterium rupense</name>
    <dbReference type="NCBI Taxonomy" id="517423"/>
    <lineage>
        <taxon>Bacteria</taxon>
        <taxon>Pseudomonadati</taxon>
        <taxon>Bacteroidota</taxon>
        <taxon>Flavobacteriia</taxon>
        <taxon>Flavobacteriales</taxon>
        <taxon>Weeksellaceae</taxon>
    </lineage>
</organism>
<evidence type="ECO:0000313" key="4">
    <source>
        <dbReference type="EMBL" id="GGP01013.1"/>
    </source>
</evidence>
<dbReference type="Proteomes" id="UP000620064">
    <property type="component" value="Unassembled WGS sequence"/>
</dbReference>
<dbReference type="NCBIfam" id="TIGR01777">
    <property type="entry name" value="yfcH"/>
    <property type="match status" value="1"/>
</dbReference>